<dbReference type="Proteomes" id="UP001305647">
    <property type="component" value="Unassembled WGS sequence"/>
</dbReference>
<gene>
    <name evidence="2" type="ORF">N658DRAFT_261827</name>
</gene>
<name>A0AAN6PYN6_9PEZI</name>
<dbReference type="EMBL" id="MU863668">
    <property type="protein sequence ID" value="KAK4097786.1"/>
    <property type="molecule type" value="Genomic_DNA"/>
</dbReference>
<feature type="compositionally biased region" description="Basic and acidic residues" evidence="1">
    <location>
        <begin position="218"/>
        <end position="243"/>
    </location>
</feature>
<reference evidence="2" key="2">
    <citation type="submission" date="2023-05" db="EMBL/GenBank/DDBJ databases">
        <authorList>
            <consortium name="Lawrence Berkeley National Laboratory"/>
            <person name="Steindorff A."/>
            <person name="Hensen N."/>
            <person name="Bonometti L."/>
            <person name="Westerberg I."/>
            <person name="Brannstrom I.O."/>
            <person name="Guillou S."/>
            <person name="Cros-Aarteil S."/>
            <person name="Calhoun S."/>
            <person name="Haridas S."/>
            <person name="Kuo A."/>
            <person name="Mondo S."/>
            <person name="Pangilinan J."/>
            <person name="Riley R."/>
            <person name="Labutti K."/>
            <person name="Andreopoulos B."/>
            <person name="Lipzen A."/>
            <person name="Chen C."/>
            <person name="Yanf M."/>
            <person name="Daum C."/>
            <person name="Ng V."/>
            <person name="Clum A."/>
            <person name="Ohm R."/>
            <person name="Martin F."/>
            <person name="Silar P."/>
            <person name="Natvig D."/>
            <person name="Lalanne C."/>
            <person name="Gautier V."/>
            <person name="Ament-Velasquez S.L."/>
            <person name="Kruys A."/>
            <person name="Hutchinson M.I."/>
            <person name="Powell A.J."/>
            <person name="Barry K."/>
            <person name="Miller A.N."/>
            <person name="Grigoriev I.V."/>
            <person name="Debuchy R."/>
            <person name="Gladieux P."/>
            <person name="Thoren M.H."/>
            <person name="Johannesson H."/>
        </authorList>
    </citation>
    <scope>NUCLEOTIDE SEQUENCE</scope>
    <source>
        <strain evidence="2">CBS 757.83</strain>
    </source>
</reference>
<feature type="region of interest" description="Disordered" evidence="1">
    <location>
        <begin position="135"/>
        <end position="161"/>
    </location>
</feature>
<dbReference type="AlphaFoldDB" id="A0AAN6PYN6"/>
<comment type="caution">
    <text evidence="2">The sequence shown here is derived from an EMBL/GenBank/DDBJ whole genome shotgun (WGS) entry which is preliminary data.</text>
</comment>
<evidence type="ECO:0000256" key="1">
    <source>
        <dbReference type="SAM" id="MobiDB-lite"/>
    </source>
</evidence>
<evidence type="ECO:0000313" key="2">
    <source>
        <dbReference type="EMBL" id="KAK4097786.1"/>
    </source>
</evidence>
<reference evidence="2" key="1">
    <citation type="journal article" date="2023" name="Mol. Phylogenet. Evol.">
        <title>Genome-scale phylogeny and comparative genomics of the fungal order Sordariales.</title>
        <authorList>
            <person name="Hensen N."/>
            <person name="Bonometti L."/>
            <person name="Westerberg I."/>
            <person name="Brannstrom I.O."/>
            <person name="Guillou S."/>
            <person name="Cros-Aarteil S."/>
            <person name="Calhoun S."/>
            <person name="Haridas S."/>
            <person name="Kuo A."/>
            <person name="Mondo S."/>
            <person name="Pangilinan J."/>
            <person name="Riley R."/>
            <person name="LaButti K."/>
            <person name="Andreopoulos B."/>
            <person name="Lipzen A."/>
            <person name="Chen C."/>
            <person name="Yan M."/>
            <person name="Daum C."/>
            <person name="Ng V."/>
            <person name="Clum A."/>
            <person name="Steindorff A."/>
            <person name="Ohm R.A."/>
            <person name="Martin F."/>
            <person name="Silar P."/>
            <person name="Natvig D.O."/>
            <person name="Lalanne C."/>
            <person name="Gautier V."/>
            <person name="Ament-Velasquez S.L."/>
            <person name="Kruys A."/>
            <person name="Hutchinson M.I."/>
            <person name="Powell A.J."/>
            <person name="Barry K."/>
            <person name="Miller A.N."/>
            <person name="Grigoriev I.V."/>
            <person name="Debuchy R."/>
            <person name="Gladieux P."/>
            <person name="Hiltunen Thoren M."/>
            <person name="Johannesson H."/>
        </authorList>
    </citation>
    <scope>NUCLEOTIDE SEQUENCE</scope>
    <source>
        <strain evidence="2">CBS 757.83</strain>
    </source>
</reference>
<sequence>MYEDLVTHARRRAADLGRRLPCFWSSPPKDLPEWLVSLLDYIAAMHEPETLARITLDDILGLISNCGFDDRDQAERELRSHCYDLYRNVLDTWPEDAPIVEWLSDAVPTSFRKVKLDKEIEKGLLTKLRPPSPLELSAWAPKTQEPGSTPLDPPRGAAQSLQVPVCGHTSRVAALNINGNASIDKSERMRFTNWKFREGSSDAVEILEPSRWAQGGDRGTRPHYNPEHQVPHPRSPRREFIRL</sequence>
<feature type="region of interest" description="Disordered" evidence="1">
    <location>
        <begin position="207"/>
        <end position="243"/>
    </location>
</feature>
<keyword evidence="3" id="KW-1185">Reference proteome</keyword>
<accession>A0AAN6PYN6</accession>
<protein>
    <submittedName>
        <fullName evidence="2">Uncharacterized protein</fullName>
    </submittedName>
</protein>
<proteinExistence type="predicted"/>
<evidence type="ECO:0000313" key="3">
    <source>
        <dbReference type="Proteomes" id="UP001305647"/>
    </source>
</evidence>
<organism evidence="2 3">
    <name type="scientific">Parathielavia hyrcaniae</name>
    <dbReference type="NCBI Taxonomy" id="113614"/>
    <lineage>
        <taxon>Eukaryota</taxon>
        <taxon>Fungi</taxon>
        <taxon>Dikarya</taxon>
        <taxon>Ascomycota</taxon>
        <taxon>Pezizomycotina</taxon>
        <taxon>Sordariomycetes</taxon>
        <taxon>Sordariomycetidae</taxon>
        <taxon>Sordariales</taxon>
        <taxon>Chaetomiaceae</taxon>
        <taxon>Parathielavia</taxon>
    </lineage>
</organism>